<organism evidence="2 3">
    <name type="scientific">Calidithermus roseus</name>
    <dbReference type="NCBI Taxonomy" id="1644118"/>
    <lineage>
        <taxon>Bacteria</taxon>
        <taxon>Thermotogati</taxon>
        <taxon>Deinococcota</taxon>
        <taxon>Deinococci</taxon>
        <taxon>Thermales</taxon>
        <taxon>Thermaceae</taxon>
        <taxon>Calidithermus</taxon>
    </lineage>
</organism>
<dbReference type="Proteomes" id="UP000265341">
    <property type="component" value="Unassembled WGS sequence"/>
</dbReference>
<feature type="region of interest" description="Disordered" evidence="1">
    <location>
        <begin position="554"/>
        <end position="574"/>
    </location>
</feature>
<reference evidence="2 3" key="1">
    <citation type="submission" date="2018-08" db="EMBL/GenBank/DDBJ databases">
        <title>Meiothermus roseus NBRC 110900 genome sequencing project.</title>
        <authorList>
            <person name="Da Costa M.S."/>
            <person name="Albuquerque L."/>
            <person name="Raposo P."/>
            <person name="Froufe H.J.C."/>
            <person name="Barroso C.S."/>
            <person name="Egas C."/>
        </authorList>
    </citation>
    <scope>NUCLEOTIDE SEQUENCE [LARGE SCALE GENOMIC DNA]</scope>
    <source>
        <strain evidence="2 3">NBRC 110900</strain>
    </source>
</reference>
<evidence type="ECO:0000256" key="1">
    <source>
        <dbReference type="SAM" id="MobiDB-lite"/>
    </source>
</evidence>
<protein>
    <submittedName>
        <fullName evidence="2">Putative membrane-bound dehydrogenase domain protein</fullName>
    </submittedName>
</protein>
<name>A0A399F166_9DEIN</name>
<sequence>MNIQQYGYSFRLLVLLSLILVACTPTTGSLKVNIAGLPAGTDARVTVSKQGGGYSREVKKSEILNNLSSGTYQISVSDVSAGGYTYSGTASNVSVKVEGGKQAEATVNYVASTGSLAVNITGLPEGTGASVAVSGPGGFSRNVTASTTLTGLAPGDYNVNAATVSANGFDYGASINPNPVKVSAGATASIQVSYGPSNGQLTLSVSGIPSGASASVTVNGVDGGFSQTLVFSSDSSQSLAVPIGQYNISANSFTAGGTTYAGTVSESPVSVTGASTKTVSVTYSASSGNLQVNVSGLPSGSGKPITISGPSGSFTVGSRQTRTGLAPGNYTVTAADVLKDGSRYAGTVTTSPVTVSAGATALVDVSYSAITGRLVVNVSGLPGGVNANVSVSGPGGFSQNLTASATFDDRQPGTYIIAASDVLENGSRYTGSVNSSPVTVSAGATASVSVGYTAVSGRLVVTINGLPTGTNASVNVSGPGLNQTITSSTTFDDQQPGTYTLSVNGVTVSQSVVDEYYQGNNTSATVTAGSSASASVSYGKYGSGKLWVIEYGSNNGTPSDPSDDPPSRLLGYDQGAGTQTAVSLGLSNGSQKARGMALDKAGNLWVGIGPEPSGSGGEIRMYRAADLASPSPSPAVTITSPDLGTPRALAFDSAGNLWVADEFYNQILRFDAGDLSANYTGPARYKILNFGGTMTTPTGLAFDASGNLWVVAFFGTNASDTGSDSPGQVLKFSSSQLSRSAGYYSGRAALLIYDNTLNGNDKASLHGPISLAFDSAGGLWVASKLGDFLSRFDPSSLPPDCDGDTSCSPGTGSYAGAPAVKISSDNSWVQPIGLAFDNAGNLWVSDDRPRSGVSLQQRLQWNPRMPYFSSGGTGQIVRFSAAQLASTGSPTPTQALSGISVPLDTFFNLPPSGLPLYGRP</sequence>
<dbReference type="Gene3D" id="2.120.10.30">
    <property type="entry name" value="TolB, C-terminal domain"/>
    <property type="match status" value="1"/>
</dbReference>
<dbReference type="InterPro" id="IPR011042">
    <property type="entry name" value="6-blade_b-propeller_TolB-like"/>
</dbReference>
<dbReference type="InterPro" id="IPR051344">
    <property type="entry name" value="Vgb"/>
</dbReference>
<accession>A0A399F166</accession>
<proteinExistence type="predicted"/>
<evidence type="ECO:0000313" key="2">
    <source>
        <dbReference type="EMBL" id="RIH89803.1"/>
    </source>
</evidence>
<dbReference type="OrthoDB" id="33896at2"/>
<evidence type="ECO:0000313" key="3">
    <source>
        <dbReference type="Proteomes" id="UP000265341"/>
    </source>
</evidence>
<dbReference type="AlphaFoldDB" id="A0A399F166"/>
<dbReference type="SUPFAM" id="SSF63829">
    <property type="entry name" value="Calcium-dependent phosphotriesterase"/>
    <property type="match status" value="1"/>
</dbReference>
<dbReference type="RefSeq" id="WP_119275408.1">
    <property type="nucleotide sequence ID" value="NZ_QWLA01000001.1"/>
</dbReference>
<dbReference type="PANTHER" id="PTHR40274:SF3">
    <property type="entry name" value="VIRGINIAMYCIN B LYASE"/>
    <property type="match status" value="1"/>
</dbReference>
<dbReference type="EMBL" id="QWLA01000001">
    <property type="protein sequence ID" value="RIH89803.1"/>
    <property type="molecule type" value="Genomic_DNA"/>
</dbReference>
<keyword evidence="3" id="KW-1185">Reference proteome</keyword>
<gene>
    <name evidence="2" type="ORF">Mrose_00028</name>
</gene>
<comment type="caution">
    <text evidence="2">The sequence shown here is derived from an EMBL/GenBank/DDBJ whole genome shotgun (WGS) entry which is preliminary data.</text>
</comment>
<dbReference type="PANTHER" id="PTHR40274">
    <property type="entry name" value="VIRGINIAMYCIN B LYASE"/>
    <property type="match status" value="1"/>
</dbReference>